<evidence type="ECO:0000256" key="1">
    <source>
        <dbReference type="SAM" id="MobiDB-lite"/>
    </source>
</evidence>
<accession>A0ABT0Y883</accession>
<dbReference type="Gene3D" id="3.30.530.20">
    <property type="match status" value="1"/>
</dbReference>
<dbReference type="Proteomes" id="UP001523216">
    <property type="component" value="Unassembled WGS sequence"/>
</dbReference>
<gene>
    <name evidence="2" type="ORF">LXN57_32310</name>
</gene>
<organism evidence="2 3">
    <name type="scientific">Paractinoplanes hotanensis</name>
    <dbReference type="NCBI Taxonomy" id="2906497"/>
    <lineage>
        <taxon>Bacteria</taxon>
        <taxon>Bacillati</taxon>
        <taxon>Actinomycetota</taxon>
        <taxon>Actinomycetes</taxon>
        <taxon>Micromonosporales</taxon>
        <taxon>Micromonosporaceae</taxon>
        <taxon>Paractinoplanes</taxon>
    </lineage>
</organism>
<evidence type="ECO:0000313" key="3">
    <source>
        <dbReference type="Proteomes" id="UP001523216"/>
    </source>
</evidence>
<comment type="caution">
    <text evidence="2">The sequence shown here is derived from an EMBL/GenBank/DDBJ whole genome shotgun (WGS) entry which is preliminary data.</text>
</comment>
<evidence type="ECO:0000313" key="2">
    <source>
        <dbReference type="EMBL" id="MCM4082261.1"/>
    </source>
</evidence>
<proteinExistence type="predicted"/>
<protein>
    <submittedName>
        <fullName evidence="2">Uncharacterized protein</fullName>
    </submittedName>
</protein>
<keyword evidence="3" id="KW-1185">Reference proteome</keyword>
<name>A0ABT0Y883_9ACTN</name>
<dbReference type="RefSeq" id="WP_251801978.1">
    <property type="nucleotide sequence ID" value="NZ_JAMQOL010000047.1"/>
</dbReference>
<feature type="region of interest" description="Disordered" evidence="1">
    <location>
        <begin position="81"/>
        <end position="111"/>
    </location>
</feature>
<dbReference type="EMBL" id="JAMQOL010000047">
    <property type="protein sequence ID" value="MCM4082261.1"/>
    <property type="molecule type" value="Genomic_DNA"/>
</dbReference>
<feature type="compositionally biased region" description="Basic and acidic residues" evidence="1">
    <location>
        <begin position="82"/>
        <end position="92"/>
    </location>
</feature>
<reference evidence="2 3" key="1">
    <citation type="submission" date="2022-06" db="EMBL/GenBank/DDBJ databases">
        <title>Actinoplanes abujensis sp. nov., isolated from Nigerian arid soil.</title>
        <authorList>
            <person name="Ding P."/>
        </authorList>
    </citation>
    <scope>NUCLEOTIDE SEQUENCE [LARGE SCALE GENOMIC DNA]</scope>
    <source>
        <strain evidence="3">TRM88002</strain>
    </source>
</reference>
<dbReference type="InterPro" id="IPR023393">
    <property type="entry name" value="START-like_dom_sf"/>
</dbReference>
<sequence length="163" mass="17224">MTPRVTGTAVLAAGGAAVALVRHLQRRTAGGAGEATEPRSRWRAVTINRSPKEVMRDDRIPGPLAELGDLIEVEVRAAPGDKGSELRARLRSPEPTGLASATARLSGDDPRQQVRAALRRAKQLIEVGEVLRVDPTPHGRRTHTPTGAIVDAATQRAGGEGVL</sequence>